<name>A0A1I3LU55_9FLAO</name>
<dbReference type="InterPro" id="IPR021428">
    <property type="entry name" value="DUF3078"/>
</dbReference>
<evidence type="ECO:0000313" key="3">
    <source>
        <dbReference type="Proteomes" id="UP000242560"/>
    </source>
</evidence>
<organism evidence="2 3">
    <name type="scientific">Kaistella treverensis</name>
    <dbReference type="NCBI Taxonomy" id="631455"/>
    <lineage>
        <taxon>Bacteria</taxon>
        <taxon>Pseudomonadati</taxon>
        <taxon>Bacteroidota</taxon>
        <taxon>Flavobacteriia</taxon>
        <taxon>Flavobacteriales</taxon>
        <taxon>Weeksellaceae</taxon>
        <taxon>Chryseobacterium group</taxon>
        <taxon>Kaistella</taxon>
    </lineage>
</organism>
<protein>
    <recommendedName>
        <fullName evidence="4">DUF3078 domain-containing protein</fullName>
    </recommendedName>
</protein>
<feature type="signal peptide" evidence="1">
    <location>
        <begin position="1"/>
        <end position="18"/>
    </location>
</feature>
<dbReference type="Pfam" id="PF11276">
    <property type="entry name" value="DUF3078"/>
    <property type="match status" value="1"/>
</dbReference>
<gene>
    <name evidence="2" type="ORF">SAMN05421638_1340</name>
</gene>
<dbReference type="Proteomes" id="UP000242560">
    <property type="component" value="Unassembled WGS sequence"/>
</dbReference>
<keyword evidence="3" id="KW-1185">Reference proteome</keyword>
<reference evidence="3" key="1">
    <citation type="submission" date="2016-10" db="EMBL/GenBank/DDBJ databases">
        <authorList>
            <person name="Varghese N."/>
            <person name="Submissions S."/>
        </authorList>
    </citation>
    <scope>NUCLEOTIDE SEQUENCE [LARGE SCALE GENOMIC DNA]</scope>
    <source>
        <strain evidence="3">DSM 22251</strain>
    </source>
</reference>
<dbReference type="AlphaFoldDB" id="A0A1I3LU55"/>
<feature type="chain" id="PRO_5015318272" description="DUF3078 domain-containing protein" evidence="1">
    <location>
        <begin position="19"/>
        <end position="369"/>
    </location>
</feature>
<dbReference type="RefSeq" id="WP_089819642.1">
    <property type="nucleotide sequence ID" value="NZ_FORQ01000002.1"/>
</dbReference>
<evidence type="ECO:0000256" key="1">
    <source>
        <dbReference type="SAM" id="SignalP"/>
    </source>
</evidence>
<evidence type="ECO:0008006" key="4">
    <source>
        <dbReference type="Google" id="ProtNLM"/>
    </source>
</evidence>
<evidence type="ECO:0000313" key="2">
    <source>
        <dbReference type="EMBL" id="SFI88324.1"/>
    </source>
</evidence>
<proteinExistence type="predicted"/>
<accession>A0A1I3LU55</accession>
<dbReference type="EMBL" id="FORQ01000002">
    <property type="protein sequence ID" value="SFI88324.1"/>
    <property type="molecule type" value="Genomic_DNA"/>
</dbReference>
<keyword evidence="1" id="KW-0732">Signal</keyword>
<sequence length="369" mass="42380">MRKLLVLVSLFLAVTAFSQEEKSILAEIDSISQNRWKARALDLDSLADPKFEKFEVKFKDTLVIQDKTAIIPENEEIPVTPYNLLQLKDPIKWFYYGQNNLVFNQSSYSNWNSGGNNNIGIIGKINYNLSYKNRRHFLDNNIQLGYGFVASQDEASRKTEDYINIMSNYGYDVGKNFYLSTGFQFLSQFAAGYNYSATPNPTFADRISRFMSPGYLYAGLGILYNPGENFQVIFRPVNGKFTFVNDPLLQKAGRYGLERDGQSARAELGALVNVLYRLKIYKDINLVNQVNFFSNYVSHPERVDIAYNGALNIKFNKFITTVISLDLIYDHDQLQKLQMKQTLGVGFSYNLGYEFKERNKKQIKPFVSN</sequence>